<evidence type="ECO:0000256" key="1">
    <source>
        <dbReference type="ARBA" id="ARBA00022617"/>
    </source>
</evidence>
<sequence length="617" mass="67300">MSRTAAGLLLLIIVTLGATPSAFAGSSSLMDISADGMLLACSNRDSGTVTIVDLKSQKKLREMPVGHKPEGVAFLGKSHKIAVASFADDVVVFFDADAGKELGRTDVFDEPYGVVSDAAGKRVFVTLSYPGQVVEIDVTTFKQTRAMDAGRSVRGLAISNDDARLYVTEYYTANVISLDTATGKVADRWDGISSDNLSRQVVLHPTRDKAYIPHIRSATERAHGEGSIFPYVTVLDTHAATKPEEKRRKRIPMDSFVSTHVTANPWETAITPDGKKFFVVFAGTYDMYACEVIDDDYREIRHKATINLGNNPRAVRVSPDGKTFYVYNALDFNIVGYDTGTYRKDVTIGVTANPLSDEVLLGKQLFYSALQPMASRRWISCSSCHPDGETDGRTWQNPEGLRDTPSLSALAWTHPLHWSADRDEVQDFEHAIRGNLMQGRGLIRGRMEPALGGPNKGLSKELDALAAYTNIHSSPAISPHAKTGLSEAAKRGREVFLAKQTQCSTCHSGPYYTDSRPGPNLMTHDVGTGKADPSEKMPPAYDTPTLLGVYKTAPYLHHGKAATLRDVLTTQNKGDVHGKTSHLSPQQIDDLVEFLKALPYEDPEPAAKAAGLVKVER</sequence>
<dbReference type="SUPFAM" id="SSF46626">
    <property type="entry name" value="Cytochrome c"/>
    <property type="match status" value="2"/>
</dbReference>
<organism evidence="7 8">
    <name type="scientific">Humisphaera borealis</name>
    <dbReference type="NCBI Taxonomy" id="2807512"/>
    <lineage>
        <taxon>Bacteria</taxon>
        <taxon>Pseudomonadati</taxon>
        <taxon>Planctomycetota</taxon>
        <taxon>Phycisphaerae</taxon>
        <taxon>Tepidisphaerales</taxon>
        <taxon>Tepidisphaeraceae</taxon>
        <taxon>Humisphaera</taxon>
    </lineage>
</organism>
<dbReference type="InterPro" id="IPR051200">
    <property type="entry name" value="Host-pathogen_enzymatic-act"/>
</dbReference>
<keyword evidence="2 4" id="KW-0479">Metal-binding</keyword>
<dbReference type="RefSeq" id="WP_206294520.1">
    <property type="nucleotide sequence ID" value="NZ_CP063458.1"/>
</dbReference>
<dbReference type="PROSITE" id="PS51007">
    <property type="entry name" value="CYTC"/>
    <property type="match status" value="2"/>
</dbReference>
<keyword evidence="1 4" id="KW-0349">Heme</keyword>
<feature type="domain" description="Cytochrome c" evidence="6">
    <location>
        <begin position="357"/>
        <end position="473"/>
    </location>
</feature>
<keyword evidence="5" id="KW-0732">Signal</keyword>
<accession>A0A7M2X1H6</accession>
<feature type="chain" id="PRO_5034666243" evidence="5">
    <location>
        <begin position="25"/>
        <end position="617"/>
    </location>
</feature>
<reference evidence="7 8" key="1">
    <citation type="submission" date="2020-10" db="EMBL/GenBank/DDBJ databases">
        <title>Wide distribution of Phycisphaera-like planctomycetes from WD2101 soil group in peatlands and genome analysis of the first cultivated representative.</title>
        <authorList>
            <person name="Dedysh S.N."/>
            <person name="Beletsky A.V."/>
            <person name="Ivanova A."/>
            <person name="Kulichevskaya I.S."/>
            <person name="Suzina N.E."/>
            <person name="Philippov D.A."/>
            <person name="Rakitin A.L."/>
            <person name="Mardanov A.V."/>
            <person name="Ravin N.V."/>
        </authorList>
    </citation>
    <scope>NUCLEOTIDE SEQUENCE [LARGE SCALE GENOMIC DNA]</scope>
    <source>
        <strain evidence="7 8">M1803</strain>
    </source>
</reference>
<evidence type="ECO:0000256" key="5">
    <source>
        <dbReference type="SAM" id="SignalP"/>
    </source>
</evidence>
<name>A0A7M2X1H6_9BACT</name>
<proteinExistence type="predicted"/>
<keyword evidence="3 4" id="KW-0408">Iron</keyword>
<dbReference type="InterPro" id="IPR015943">
    <property type="entry name" value="WD40/YVTN_repeat-like_dom_sf"/>
</dbReference>
<dbReference type="Proteomes" id="UP000593765">
    <property type="component" value="Chromosome"/>
</dbReference>
<feature type="signal peptide" evidence="5">
    <location>
        <begin position="1"/>
        <end position="24"/>
    </location>
</feature>
<dbReference type="KEGG" id="hbs:IPV69_08075"/>
<dbReference type="PANTHER" id="PTHR47197">
    <property type="entry name" value="PROTEIN NIRF"/>
    <property type="match status" value="1"/>
</dbReference>
<evidence type="ECO:0000256" key="2">
    <source>
        <dbReference type="ARBA" id="ARBA00022723"/>
    </source>
</evidence>
<evidence type="ECO:0000313" key="7">
    <source>
        <dbReference type="EMBL" id="QOV91302.1"/>
    </source>
</evidence>
<dbReference type="Pfam" id="PF00034">
    <property type="entry name" value="Cytochrom_C"/>
    <property type="match status" value="1"/>
</dbReference>
<dbReference type="InterPro" id="IPR009056">
    <property type="entry name" value="Cyt_c-like_dom"/>
</dbReference>
<dbReference type="AlphaFoldDB" id="A0A7M2X1H6"/>
<evidence type="ECO:0000256" key="4">
    <source>
        <dbReference type="PROSITE-ProRule" id="PRU00433"/>
    </source>
</evidence>
<dbReference type="GO" id="GO:0020037">
    <property type="term" value="F:heme binding"/>
    <property type="evidence" value="ECO:0007669"/>
    <property type="project" value="InterPro"/>
</dbReference>
<dbReference type="GO" id="GO:0009055">
    <property type="term" value="F:electron transfer activity"/>
    <property type="evidence" value="ECO:0007669"/>
    <property type="project" value="InterPro"/>
</dbReference>
<dbReference type="SUPFAM" id="SSF50974">
    <property type="entry name" value="Nitrous oxide reductase, N-terminal domain"/>
    <property type="match status" value="1"/>
</dbReference>
<evidence type="ECO:0000259" key="6">
    <source>
        <dbReference type="PROSITE" id="PS51007"/>
    </source>
</evidence>
<evidence type="ECO:0000313" key="8">
    <source>
        <dbReference type="Proteomes" id="UP000593765"/>
    </source>
</evidence>
<dbReference type="InterPro" id="IPR011045">
    <property type="entry name" value="N2O_reductase_N"/>
</dbReference>
<dbReference type="Gene3D" id="1.10.760.10">
    <property type="entry name" value="Cytochrome c-like domain"/>
    <property type="match status" value="2"/>
</dbReference>
<feature type="domain" description="Cytochrome c" evidence="6">
    <location>
        <begin position="487"/>
        <end position="599"/>
    </location>
</feature>
<evidence type="ECO:0000256" key="3">
    <source>
        <dbReference type="ARBA" id="ARBA00023004"/>
    </source>
</evidence>
<dbReference type="EMBL" id="CP063458">
    <property type="protein sequence ID" value="QOV91302.1"/>
    <property type="molecule type" value="Genomic_DNA"/>
</dbReference>
<gene>
    <name evidence="7" type="ORF">IPV69_08075</name>
</gene>
<dbReference type="InterPro" id="IPR036909">
    <property type="entry name" value="Cyt_c-like_dom_sf"/>
</dbReference>
<dbReference type="PANTHER" id="PTHR47197:SF3">
    <property type="entry name" value="DIHYDRO-HEME D1 DEHYDROGENASE"/>
    <property type="match status" value="1"/>
</dbReference>
<dbReference type="Gene3D" id="2.130.10.10">
    <property type="entry name" value="YVTN repeat-like/Quinoprotein amine dehydrogenase"/>
    <property type="match status" value="1"/>
</dbReference>
<keyword evidence="8" id="KW-1185">Reference proteome</keyword>
<protein>
    <submittedName>
        <fullName evidence="7">C-type cytochrome</fullName>
    </submittedName>
</protein>
<dbReference type="GO" id="GO:0046872">
    <property type="term" value="F:metal ion binding"/>
    <property type="evidence" value="ECO:0007669"/>
    <property type="project" value="UniProtKB-KW"/>
</dbReference>